<dbReference type="GO" id="GO:0004386">
    <property type="term" value="F:helicase activity"/>
    <property type="evidence" value="ECO:0007669"/>
    <property type="project" value="UniProtKB-KW"/>
</dbReference>
<dbReference type="InterPro" id="IPR027417">
    <property type="entry name" value="P-loop_NTPase"/>
</dbReference>
<accession>A0A975GEG3</accession>
<protein>
    <submittedName>
        <fullName evidence="2">Helicase/UvrB domain-containing protein</fullName>
    </submittedName>
</protein>
<feature type="domain" description="Helicase/UvrB N-terminal" evidence="1">
    <location>
        <begin position="35"/>
        <end position="133"/>
    </location>
</feature>
<keyword evidence="2" id="KW-0347">Helicase</keyword>
<dbReference type="RefSeq" id="WP_207689990.1">
    <property type="nucleotide sequence ID" value="NZ_CP061799.1"/>
</dbReference>
<dbReference type="GO" id="GO:0003677">
    <property type="term" value="F:DNA binding"/>
    <property type="evidence" value="ECO:0007669"/>
    <property type="project" value="InterPro"/>
</dbReference>
<sequence length="147" mass="16713">MQVQNAKCDVNYAGTLHIASGNNRESNGYQDFIHQNEAQKKLTNAILKNRQNTFFSGILVIPTGGGKTFIAAEWLLKNWVDKGKKLLWIAHRHELLDQAFLTFMKNCYSGLLKNTKSINYRIISGQHDKPVHIKPDDDVIIASKELF</sequence>
<dbReference type="Pfam" id="PF04851">
    <property type="entry name" value="ResIII"/>
    <property type="match status" value="1"/>
</dbReference>
<dbReference type="Proteomes" id="UP000663720">
    <property type="component" value="Chromosome"/>
</dbReference>
<proteinExistence type="predicted"/>
<evidence type="ECO:0000313" key="3">
    <source>
        <dbReference type="Proteomes" id="UP000663720"/>
    </source>
</evidence>
<dbReference type="AlphaFoldDB" id="A0A975GEG3"/>
<gene>
    <name evidence="2" type="ORF">dnl_03000</name>
</gene>
<evidence type="ECO:0000259" key="1">
    <source>
        <dbReference type="Pfam" id="PF04851"/>
    </source>
</evidence>
<dbReference type="SUPFAM" id="SSF52540">
    <property type="entry name" value="P-loop containing nucleoside triphosphate hydrolases"/>
    <property type="match status" value="1"/>
</dbReference>
<name>A0A975GEG3_9BACT</name>
<dbReference type="GO" id="GO:0016787">
    <property type="term" value="F:hydrolase activity"/>
    <property type="evidence" value="ECO:0007669"/>
    <property type="project" value="InterPro"/>
</dbReference>
<dbReference type="KEGG" id="dli:dnl_03000"/>
<keyword evidence="2" id="KW-0547">Nucleotide-binding</keyword>
<dbReference type="InterPro" id="IPR006935">
    <property type="entry name" value="Helicase/UvrB_N"/>
</dbReference>
<keyword evidence="2" id="KW-0378">Hydrolase</keyword>
<evidence type="ECO:0000313" key="2">
    <source>
        <dbReference type="EMBL" id="QTA78089.1"/>
    </source>
</evidence>
<dbReference type="Gene3D" id="3.40.50.300">
    <property type="entry name" value="P-loop containing nucleotide triphosphate hydrolases"/>
    <property type="match status" value="1"/>
</dbReference>
<organism evidence="2 3">
    <name type="scientific">Desulfonema limicola</name>
    <dbReference type="NCBI Taxonomy" id="45656"/>
    <lineage>
        <taxon>Bacteria</taxon>
        <taxon>Pseudomonadati</taxon>
        <taxon>Thermodesulfobacteriota</taxon>
        <taxon>Desulfobacteria</taxon>
        <taxon>Desulfobacterales</taxon>
        <taxon>Desulfococcaceae</taxon>
        <taxon>Desulfonema</taxon>
    </lineage>
</organism>
<dbReference type="EMBL" id="CP061799">
    <property type="protein sequence ID" value="QTA78089.1"/>
    <property type="molecule type" value="Genomic_DNA"/>
</dbReference>
<keyword evidence="3" id="KW-1185">Reference proteome</keyword>
<dbReference type="GO" id="GO:0005524">
    <property type="term" value="F:ATP binding"/>
    <property type="evidence" value="ECO:0007669"/>
    <property type="project" value="InterPro"/>
</dbReference>
<reference evidence="2" key="1">
    <citation type="journal article" date="2021" name="Microb. Physiol.">
        <title>Proteogenomic Insights into the Physiology of Marine, Sulfate-Reducing, Filamentous Desulfonema limicola and Desulfonema magnum.</title>
        <authorList>
            <person name="Schnaars V."/>
            <person name="Wohlbrand L."/>
            <person name="Scheve S."/>
            <person name="Hinrichs C."/>
            <person name="Reinhardt R."/>
            <person name="Rabus R."/>
        </authorList>
    </citation>
    <scope>NUCLEOTIDE SEQUENCE</scope>
    <source>
        <strain evidence="2">5ac10</strain>
    </source>
</reference>
<keyword evidence="2" id="KW-0067">ATP-binding</keyword>